<gene>
    <name evidence="2" type="ORF">GSTUAT00000191001</name>
</gene>
<evidence type="ECO:0000313" key="2">
    <source>
        <dbReference type="EMBL" id="CUS15698.1"/>
    </source>
</evidence>
<organism evidence="2 3">
    <name type="scientific">Tuber aestivum</name>
    <name type="common">summer truffle</name>
    <dbReference type="NCBI Taxonomy" id="59557"/>
    <lineage>
        <taxon>Eukaryota</taxon>
        <taxon>Fungi</taxon>
        <taxon>Dikarya</taxon>
        <taxon>Ascomycota</taxon>
        <taxon>Pezizomycotina</taxon>
        <taxon>Pezizomycetes</taxon>
        <taxon>Pezizales</taxon>
        <taxon>Tuberaceae</taxon>
        <taxon>Tuber</taxon>
    </lineage>
</organism>
<reference evidence="2" key="1">
    <citation type="submission" date="2015-10" db="EMBL/GenBank/DDBJ databases">
        <authorList>
            <person name="Regsiter A."/>
            <person name="william w."/>
        </authorList>
    </citation>
    <scope>NUCLEOTIDE SEQUENCE</scope>
    <source>
        <strain evidence="2">Montdore</strain>
    </source>
</reference>
<dbReference type="AlphaFoldDB" id="A0A292Q9S4"/>
<evidence type="ECO:0000313" key="3">
    <source>
        <dbReference type="Proteomes" id="UP001412239"/>
    </source>
</evidence>
<feature type="region of interest" description="Disordered" evidence="1">
    <location>
        <begin position="1"/>
        <end position="22"/>
    </location>
</feature>
<evidence type="ECO:0000256" key="1">
    <source>
        <dbReference type="SAM" id="MobiDB-lite"/>
    </source>
</evidence>
<keyword evidence="3" id="KW-1185">Reference proteome</keyword>
<dbReference type="Proteomes" id="UP001412239">
    <property type="component" value="Unassembled WGS sequence"/>
</dbReference>
<dbReference type="EMBL" id="LN890944">
    <property type="protein sequence ID" value="CUS15698.1"/>
    <property type="molecule type" value="Genomic_DNA"/>
</dbReference>
<protein>
    <submittedName>
        <fullName evidence="2">Uncharacterized protein</fullName>
    </submittedName>
</protein>
<feature type="region of interest" description="Disordered" evidence="1">
    <location>
        <begin position="148"/>
        <end position="168"/>
    </location>
</feature>
<sequence>MTDNGAHQMDVSATPSASQTPVPNMSLNMDYYLKEGLEGVECQQFRDATIWAHSIQAQANGLRSGNLSAGQYAVFSPVTQDELTNLEHIRDSHYKSLRFLYLNDAQTLIVKIMPGPAHEVATSELTHIVRLKVGVMGLHRALRDRRATTYQGARSKKEADSALKPNTRPLKDDWPTLVFECGVSGSLRRLRTDANWWLANSAHDVKIVLLVSVSSPQQKIHIEQWEDRNTPNPYITPNNPNPLVIRPTKINEINIYGNTVTGAPLRLPFHAIFLRPPVAGEGDIVFTAQDLLDYAEDVWGDMQ</sequence>
<proteinExistence type="predicted"/>
<name>A0A292Q9S4_9PEZI</name>
<accession>A0A292Q9S4</accession>